<dbReference type="InterPro" id="IPR003439">
    <property type="entry name" value="ABC_transporter-like_ATP-bd"/>
</dbReference>
<keyword evidence="4" id="KW-0472">Membrane</keyword>
<dbReference type="Proteomes" id="UP000199205">
    <property type="component" value="Unassembled WGS sequence"/>
</dbReference>
<dbReference type="OrthoDB" id="8045127at2"/>
<evidence type="ECO:0000256" key="1">
    <source>
        <dbReference type="ARBA" id="ARBA00004417"/>
    </source>
</evidence>
<dbReference type="AlphaFoldDB" id="A0A1C3XJT5"/>
<dbReference type="PANTHER" id="PTHR43875">
    <property type="entry name" value="MALTODEXTRIN IMPORT ATP-BINDING PROTEIN MSMX"/>
    <property type="match status" value="1"/>
</dbReference>
<feature type="domain" description="ABC transporter" evidence="7">
    <location>
        <begin position="4"/>
        <end position="234"/>
    </location>
</feature>
<dbReference type="GO" id="GO:0016887">
    <property type="term" value="F:ATP hydrolysis activity"/>
    <property type="evidence" value="ECO:0007669"/>
    <property type="project" value="InterPro"/>
</dbReference>
<dbReference type="Pfam" id="PF17912">
    <property type="entry name" value="OB_MalK"/>
    <property type="match status" value="1"/>
</dbReference>
<dbReference type="InterPro" id="IPR012340">
    <property type="entry name" value="NA-bd_OB-fold"/>
</dbReference>
<proteinExistence type="inferred from homology"/>
<dbReference type="PANTHER" id="PTHR43875:SF10">
    <property type="entry name" value="BLL2173 PROTEIN"/>
    <property type="match status" value="1"/>
</dbReference>
<dbReference type="FunFam" id="3.40.50.300:FF:000042">
    <property type="entry name" value="Maltose/maltodextrin ABC transporter, ATP-binding protein"/>
    <property type="match status" value="1"/>
</dbReference>
<dbReference type="Gene3D" id="2.40.50.100">
    <property type="match status" value="1"/>
</dbReference>
<dbReference type="InterPro" id="IPR047641">
    <property type="entry name" value="ABC_transpr_MalK/UgpC-like"/>
</dbReference>
<dbReference type="GO" id="GO:0140359">
    <property type="term" value="F:ABC-type transporter activity"/>
    <property type="evidence" value="ECO:0007669"/>
    <property type="project" value="InterPro"/>
</dbReference>
<protein>
    <submittedName>
        <fullName evidence="8">Carbohydrate ABC transporter ATP-binding protein, CUT1 family (TC 3.A.1.1.-)</fullName>
    </submittedName>
</protein>
<dbReference type="InterPro" id="IPR040582">
    <property type="entry name" value="OB_MalK-like"/>
</dbReference>
<evidence type="ECO:0000256" key="4">
    <source>
        <dbReference type="ARBA" id="ARBA00022519"/>
    </source>
</evidence>
<reference evidence="8 9" key="1">
    <citation type="submission" date="2016-08" db="EMBL/GenBank/DDBJ databases">
        <authorList>
            <person name="Seilhamer J.J."/>
        </authorList>
    </citation>
    <scope>NUCLEOTIDE SEQUENCE [LARGE SCALE GENOMIC DNA]</scope>
    <source>
        <strain evidence="8 9">P1-7</strain>
    </source>
</reference>
<evidence type="ECO:0000313" key="9">
    <source>
        <dbReference type="Proteomes" id="UP000199205"/>
    </source>
</evidence>
<accession>A0A1C3XJT5</accession>
<dbReference type="RefSeq" id="WP_037201091.1">
    <property type="nucleotide sequence ID" value="NZ_FMAF01000051.1"/>
</dbReference>
<dbReference type="InterPro" id="IPR017871">
    <property type="entry name" value="ABC_transporter-like_CS"/>
</dbReference>
<keyword evidence="6 8" id="KW-0067">ATP-binding</keyword>
<dbReference type="NCBIfam" id="NF008653">
    <property type="entry name" value="PRK11650.1"/>
    <property type="match status" value="1"/>
</dbReference>
<dbReference type="InterPro" id="IPR027417">
    <property type="entry name" value="P-loop_NTPase"/>
</dbReference>
<dbReference type="PROSITE" id="PS00211">
    <property type="entry name" value="ABC_TRANSPORTER_1"/>
    <property type="match status" value="1"/>
</dbReference>
<dbReference type="Pfam" id="PF00005">
    <property type="entry name" value="ABC_tran"/>
    <property type="match status" value="1"/>
</dbReference>
<dbReference type="GO" id="GO:0008643">
    <property type="term" value="P:carbohydrate transport"/>
    <property type="evidence" value="ECO:0007669"/>
    <property type="project" value="InterPro"/>
</dbReference>
<evidence type="ECO:0000313" key="8">
    <source>
        <dbReference type="EMBL" id="SCB52552.1"/>
    </source>
</evidence>
<evidence type="ECO:0000256" key="6">
    <source>
        <dbReference type="ARBA" id="ARBA00022840"/>
    </source>
</evidence>
<keyword evidence="4" id="KW-1003">Cell membrane</keyword>
<comment type="similarity">
    <text evidence="2">Belongs to the ABC transporter superfamily.</text>
</comment>
<gene>
    <name evidence="8" type="ORF">GA0061101_1515</name>
</gene>
<dbReference type="PROSITE" id="PS50893">
    <property type="entry name" value="ABC_TRANSPORTER_2"/>
    <property type="match status" value="1"/>
</dbReference>
<dbReference type="GO" id="GO:0005524">
    <property type="term" value="F:ATP binding"/>
    <property type="evidence" value="ECO:0007669"/>
    <property type="project" value="UniProtKB-KW"/>
</dbReference>
<evidence type="ECO:0000256" key="2">
    <source>
        <dbReference type="ARBA" id="ARBA00005417"/>
    </source>
</evidence>
<dbReference type="EMBL" id="FMAF01000051">
    <property type="protein sequence ID" value="SCB52552.1"/>
    <property type="molecule type" value="Genomic_DNA"/>
</dbReference>
<evidence type="ECO:0000256" key="5">
    <source>
        <dbReference type="ARBA" id="ARBA00022741"/>
    </source>
</evidence>
<evidence type="ECO:0000256" key="3">
    <source>
        <dbReference type="ARBA" id="ARBA00022448"/>
    </source>
</evidence>
<dbReference type="GO" id="GO:0055052">
    <property type="term" value="C:ATP-binding cassette (ABC) transporter complex, substrate-binding subunit-containing"/>
    <property type="evidence" value="ECO:0007669"/>
    <property type="project" value="TreeGrafter"/>
</dbReference>
<keyword evidence="3" id="KW-0813">Transport</keyword>
<dbReference type="InterPro" id="IPR008995">
    <property type="entry name" value="Mo/tungstate-bd_C_term_dom"/>
</dbReference>
<dbReference type="CDD" id="cd03301">
    <property type="entry name" value="ABC_MalK_N"/>
    <property type="match status" value="1"/>
</dbReference>
<dbReference type="InterPro" id="IPR003593">
    <property type="entry name" value="AAA+_ATPase"/>
</dbReference>
<organism evidence="8 9">
    <name type="scientific">Rhizobium lusitanum</name>
    <dbReference type="NCBI Taxonomy" id="293958"/>
    <lineage>
        <taxon>Bacteria</taxon>
        <taxon>Pseudomonadati</taxon>
        <taxon>Pseudomonadota</taxon>
        <taxon>Alphaproteobacteria</taxon>
        <taxon>Hyphomicrobiales</taxon>
        <taxon>Rhizobiaceae</taxon>
        <taxon>Rhizobium/Agrobacterium group</taxon>
        <taxon>Rhizobium</taxon>
    </lineage>
</organism>
<dbReference type="Gene3D" id="3.40.50.300">
    <property type="entry name" value="P-loop containing nucleotide triphosphate hydrolases"/>
    <property type="match status" value="1"/>
</dbReference>
<dbReference type="SMART" id="SM00382">
    <property type="entry name" value="AAA"/>
    <property type="match status" value="1"/>
</dbReference>
<dbReference type="SUPFAM" id="SSF50331">
    <property type="entry name" value="MOP-like"/>
    <property type="match status" value="1"/>
</dbReference>
<name>A0A1C3XJT5_9HYPH</name>
<sequence>MAEVKVSGAQKTYGAMKVLHGIDIEIDDGEFVVLVGPSGCGKSTLLRMVAGLESITGGTISIGGRVVNNMPPKDRDIAMVFQSYALYPHKTVAENMVFALRLQKQPADVIKQRLQAAAETLDLVPYLDRYPRQLSGGQRQRVAMGRAIVRSPQVFLFDEPLSNLDAKLRVQMRKEIKELHQRLNTTTIYVTHDQVEAMTMADKIVVMQGGHVEQIGTPLDLYDWPNNTFVATFIGSPSMNLMKGKYKADGHVFVSETGDEIALGFAPAATDGQAVQLGVRPEHLQLGEAGLKATVNVTEPTGHETMVFLRYGNSELVAVFSERHDFRPGDEVTIVPRVGKLHLFDAQSGRTLRQ</sequence>
<evidence type="ECO:0000259" key="7">
    <source>
        <dbReference type="PROSITE" id="PS50893"/>
    </source>
</evidence>
<dbReference type="InterPro" id="IPR015855">
    <property type="entry name" value="ABC_transpr_MalK-like"/>
</dbReference>
<keyword evidence="5" id="KW-0547">Nucleotide-binding</keyword>
<dbReference type="Gene3D" id="2.40.50.140">
    <property type="entry name" value="Nucleic acid-binding proteins"/>
    <property type="match status" value="1"/>
</dbReference>
<keyword evidence="4" id="KW-0997">Cell inner membrane</keyword>
<comment type="subcellular location">
    <subcellularLocation>
        <location evidence="1">Cell inner membrane</location>
        <topology evidence="1">Peripheral membrane protein</topology>
    </subcellularLocation>
</comment>
<dbReference type="SUPFAM" id="SSF52540">
    <property type="entry name" value="P-loop containing nucleoside triphosphate hydrolases"/>
    <property type="match status" value="1"/>
</dbReference>